<evidence type="ECO:0000256" key="4">
    <source>
        <dbReference type="ARBA" id="ARBA00022989"/>
    </source>
</evidence>
<feature type="transmembrane region" description="Helical" evidence="6">
    <location>
        <begin position="381"/>
        <end position="414"/>
    </location>
</feature>
<dbReference type="GO" id="GO:0005886">
    <property type="term" value="C:plasma membrane"/>
    <property type="evidence" value="ECO:0007669"/>
    <property type="project" value="UniProtKB-SubCell"/>
</dbReference>
<evidence type="ECO:0000256" key="2">
    <source>
        <dbReference type="ARBA" id="ARBA00022475"/>
    </source>
</evidence>
<evidence type="ECO:0000256" key="3">
    <source>
        <dbReference type="ARBA" id="ARBA00022692"/>
    </source>
</evidence>
<name>Q2RRE9_RHORT</name>
<reference evidence="7 8" key="1">
    <citation type="journal article" date="2011" name="Stand. Genomic Sci.">
        <title>Complete genome sequence of Rhodospirillum rubrum type strain (S1).</title>
        <authorList>
            <person name="Munk A.C."/>
            <person name="Copeland A."/>
            <person name="Lucas S."/>
            <person name="Lapidus A."/>
            <person name="Del Rio T.G."/>
            <person name="Barry K."/>
            <person name="Detter J.C."/>
            <person name="Hammon N."/>
            <person name="Israni S."/>
            <person name="Pitluck S."/>
            <person name="Brettin T."/>
            <person name="Bruce D."/>
            <person name="Han C."/>
            <person name="Tapia R."/>
            <person name="Gilna P."/>
            <person name="Schmutz J."/>
            <person name="Larimer F."/>
            <person name="Land M."/>
            <person name="Kyrpides N.C."/>
            <person name="Mavromatis K."/>
            <person name="Richardson P."/>
            <person name="Rohde M."/>
            <person name="Goker M."/>
            <person name="Klenk H.P."/>
            <person name="Zhang Y."/>
            <person name="Roberts G.P."/>
            <person name="Reslewic S."/>
            <person name="Schwartz D.C."/>
        </authorList>
    </citation>
    <scope>NUCLEOTIDE SEQUENCE [LARGE SCALE GENOMIC DNA]</scope>
    <source>
        <strain evidence="8">ATCC 11170 / ATH 1.1.1 / DSM 467 / LMG 4362 / NCIMB 8255 / S1</strain>
    </source>
</reference>
<dbReference type="Pfam" id="PF01943">
    <property type="entry name" value="Polysacc_synt"/>
    <property type="match status" value="1"/>
</dbReference>
<organism evidence="7 8">
    <name type="scientific">Rhodospirillum rubrum (strain ATCC 11170 / ATH 1.1.1 / DSM 467 / LMG 4362 / NCIMB 8255 / S1)</name>
    <dbReference type="NCBI Taxonomy" id="269796"/>
    <lineage>
        <taxon>Bacteria</taxon>
        <taxon>Pseudomonadati</taxon>
        <taxon>Pseudomonadota</taxon>
        <taxon>Alphaproteobacteria</taxon>
        <taxon>Rhodospirillales</taxon>
        <taxon>Rhodospirillaceae</taxon>
        <taxon>Rhodospirillum</taxon>
    </lineage>
</organism>
<feature type="transmembrane region" description="Helical" evidence="6">
    <location>
        <begin position="43"/>
        <end position="62"/>
    </location>
</feature>
<feature type="transmembrane region" description="Helical" evidence="6">
    <location>
        <begin position="161"/>
        <end position="181"/>
    </location>
</feature>
<keyword evidence="8" id="KW-1185">Reference proteome</keyword>
<feature type="transmembrane region" description="Helical" evidence="6">
    <location>
        <begin position="129"/>
        <end position="149"/>
    </location>
</feature>
<keyword evidence="3 6" id="KW-0812">Transmembrane</keyword>
<dbReference type="STRING" id="269796.Rru_A2496"/>
<evidence type="ECO:0000256" key="1">
    <source>
        <dbReference type="ARBA" id="ARBA00004651"/>
    </source>
</evidence>
<feature type="transmembrane region" description="Helical" evidence="6">
    <location>
        <begin position="341"/>
        <end position="360"/>
    </location>
</feature>
<dbReference type="Proteomes" id="UP000001929">
    <property type="component" value="Chromosome"/>
</dbReference>
<dbReference type="PANTHER" id="PTHR30250:SF11">
    <property type="entry name" value="O-ANTIGEN TRANSPORTER-RELATED"/>
    <property type="match status" value="1"/>
</dbReference>
<sequence>MSGLVDRRFKRNVLVNYGATAISVAAGFAHVTLVTRFGGVDVYGSFGILVAFSAMLTNLMTVRTNDAVVVFYKRGSATGDPGLCKMALLVGLCLDILIGGLLFGAFALCAPWIAQAVLKRPDLASDVALYGWILLATFLRGTPIGYLTAREHFPLIYAMNAGEPVVRIALIGLVVLSGAAVTLRDVITAVLLPTAAFSLIAYILVLVPLLGRLRPVPAAWGALRDYAKFSLSTFLSSTIRAAGGIDTVVLGYVTNPATVGLVNILRQFLAPFPFLAAPINGQAYPRFVQAVSEHKRAEITATIAQVNQKLRLVALPLIAVLAPGLVGYTLWVGVPLAATDYLAFGLMALTAVVTSTMWWCRPLSHATNPNISLRADILSTLTLVVTVYPLALFFGVLGVALCQATVLASIYFYWRRVLRGFVV</sequence>
<dbReference type="InterPro" id="IPR050833">
    <property type="entry name" value="Poly_Biosynth_Transport"/>
</dbReference>
<comment type="subcellular location">
    <subcellularLocation>
        <location evidence="1">Cell membrane</location>
        <topology evidence="1">Multi-pass membrane protein</topology>
    </subcellularLocation>
</comment>
<accession>Q2RRE9</accession>
<dbReference type="InterPro" id="IPR002797">
    <property type="entry name" value="Polysacc_synth"/>
</dbReference>
<feature type="transmembrane region" description="Helical" evidence="6">
    <location>
        <begin position="12"/>
        <end position="31"/>
    </location>
</feature>
<evidence type="ECO:0000256" key="6">
    <source>
        <dbReference type="SAM" id="Phobius"/>
    </source>
</evidence>
<keyword evidence="4 6" id="KW-1133">Transmembrane helix</keyword>
<dbReference type="PANTHER" id="PTHR30250">
    <property type="entry name" value="PST FAMILY PREDICTED COLANIC ACID TRANSPORTER"/>
    <property type="match status" value="1"/>
</dbReference>
<protein>
    <submittedName>
        <fullName evidence="7">Polysaccharide biosynthesis protein</fullName>
    </submittedName>
</protein>
<dbReference type="EnsemblBacteria" id="ABC23296">
    <property type="protein sequence ID" value="ABC23296"/>
    <property type="gene ID" value="Rru_A2496"/>
</dbReference>
<feature type="transmembrane region" description="Helical" evidence="6">
    <location>
        <begin position="312"/>
        <end position="335"/>
    </location>
</feature>
<dbReference type="HOGENOM" id="CLU_648716_0_0_5"/>
<dbReference type="KEGG" id="rru:Rru_A2496"/>
<evidence type="ECO:0000256" key="5">
    <source>
        <dbReference type="ARBA" id="ARBA00023136"/>
    </source>
</evidence>
<proteinExistence type="predicted"/>
<keyword evidence="5 6" id="KW-0472">Membrane</keyword>
<dbReference type="EMBL" id="CP000230">
    <property type="protein sequence ID" value="ABC23296.1"/>
    <property type="molecule type" value="Genomic_DNA"/>
</dbReference>
<evidence type="ECO:0000313" key="7">
    <source>
        <dbReference type="EMBL" id="ABC23296.1"/>
    </source>
</evidence>
<gene>
    <name evidence="7" type="ordered locus">Rru_A2496</name>
</gene>
<feature type="transmembrane region" description="Helical" evidence="6">
    <location>
        <begin position="83"/>
        <end position="114"/>
    </location>
</feature>
<keyword evidence="2" id="KW-1003">Cell membrane</keyword>
<evidence type="ECO:0000313" key="8">
    <source>
        <dbReference type="Proteomes" id="UP000001929"/>
    </source>
</evidence>
<dbReference type="AlphaFoldDB" id="Q2RRE9"/>
<dbReference type="RefSeq" id="WP_011390249.1">
    <property type="nucleotide sequence ID" value="NC_007643.1"/>
</dbReference>
<dbReference type="PATRIC" id="fig|269796.9.peg.2600"/>
<feature type="transmembrane region" description="Helical" evidence="6">
    <location>
        <begin position="187"/>
        <end position="210"/>
    </location>
</feature>